<dbReference type="InterPro" id="IPR002850">
    <property type="entry name" value="PIN_toxin-like"/>
</dbReference>
<dbReference type="EMBL" id="PGFZ01000023">
    <property type="protein sequence ID" value="POZ49793.1"/>
    <property type="molecule type" value="Genomic_DNA"/>
</dbReference>
<dbReference type="PANTHER" id="PTHR34610">
    <property type="entry name" value="SSL7007 PROTEIN"/>
    <property type="match status" value="1"/>
</dbReference>
<sequence>MKNARNADKLHVVLDTNVLVSAFNKPEGKLAPLWLLARERTYQLLISPAIITETARILRNRFHWPEPLLQERIRVLAGVSILVVPRTVPDAVPDDPDDNHIIACAVEGRADLIVSGDRHLLNLVEYEGIPVIRPTDFLRTVNAPE</sequence>
<dbReference type="EMBL" id="PGFZ01000023">
    <property type="protein sequence ID" value="POZ49810.1"/>
    <property type="molecule type" value="Genomic_DNA"/>
</dbReference>
<evidence type="ECO:0000313" key="2">
    <source>
        <dbReference type="EMBL" id="POZ49793.1"/>
    </source>
</evidence>
<dbReference type="InterPro" id="IPR002716">
    <property type="entry name" value="PIN_dom"/>
</dbReference>
<feature type="domain" description="PIN" evidence="1">
    <location>
        <begin position="10"/>
        <end position="122"/>
    </location>
</feature>
<evidence type="ECO:0000313" key="4">
    <source>
        <dbReference type="Proteomes" id="UP000237423"/>
    </source>
</evidence>
<comment type="caution">
    <text evidence="2">The sequence shown here is derived from an EMBL/GenBank/DDBJ whole genome shotgun (WGS) entry which is preliminary data.</text>
</comment>
<evidence type="ECO:0000313" key="3">
    <source>
        <dbReference type="EMBL" id="POZ49810.1"/>
    </source>
</evidence>
<dbReference type="NCBIfam" id="TIGR00305">
    <property type="entry name" value="putative toxin-antitoxin system toxin component, PIN family"/>
    <property type="match status" value="1"/>
</dbReference>
<dbReference type="AlphaFoldDB" id="A0A2S5CG61"/>
<dbReference type="RefSeq" id="WP_170065223.1">
    <property type="nucleotide sequence ID" value="NZ_PGFZ01000023.1"/>
</dbReference>
<gene>
    <name evidence="2" type="ORF">AADEFJLK_04408</name>
    <name evidence="3" type="ORF">AADEFJLK_04425</name>
</gene>
<dbReference type="Gene3D" id="3.40.50.1010">
    <property type="entry name" value="5'-nuclease"/>
    <property type="match status" value="1"/>
</dbReference>
<dbReference type="SMART" id="SM00670">
    <property type="entry name" value="PINc"/>
    <property type="match status" value="1"/>
</dbReference>
<evidence type="ECO:0000259" key="1">
    <source>
        <dbReference type="SMART" id="SM00670"/>
    </source>
</evidence>
<dbReference type="PANTHER" id="PTHR34610:SF3">
    <property type="entry name" value="SSL7007 PROTEIN"/>
    <property type="match status" value="1"/>
</dbReference>
<dbReference type="SUPFAM" id="SSF88723">
    <property type="entry name" value="PIN domain-like"/>
    <property type="match status" value="1"/>
</dbReference>
<name>A0A2S5CG61_9GAMM</name>
<reference evidence="2 4" key="1">
    <citation type="submission" date="2017-11" db="EMBL/GenBank/DDBJ databases">
        <title>Draft Genome Sequence of Methylobacter psychrotolerans Sph1T, an Obligate Methanotroph from Low-Temperature Environments.</title>
        <authorList>
            <person name="Oshkin I.Y."/>
            <person name="Miroshnikov K."/>
            <person name="Belova S.E."/>
            <person name="Korzhenkov A."/>
            <person name="Toshchakov S.V."/>
            <person name="Dedysh S.N."/>
        </authorList>
    </citation>
    <scope>NUCLEOTIDE SEQUENCE [LARGE SCALE GENOMIC DNA]</scope>
    <source>
        <strain evidence="2 4">Sph1</strain>
    </source>
</reference>
<proteinExistence type="predicted"/>
<accession>A0A2S5CG61</accession>
<organism evidence="2 4">
    <name type="scientific">Methylovulum psychrotolerans</name>
    <dbReference type="NCBI Taxonomy" id="1704499"/>
    <lineage>
        <taxon>Bacteria</taxon>
        <taxon>Pseudomonadati</taxon>
        <taxon>Pseudomonadota</taxon>
        <taxon>Gammaproteobacteria</taxon>
        <taxon>Methylococcales</taxon>
        <taxon>Methylococcaceae</taxon>
        <taxon>Methylovulum</taxon>
    </lineage>
</organism>
<dbReference type="InterPro" id="IPR029060">
    <property type="entry name" value="PIN-like_dom_sf"/>
</dbReference>
<protein>
    <submittedName>
        <fullName evidence="2">Putative toxin-antitoxin system toxin component, PIN family</fullName>
    </submittedName>
</protein>
<dbReference type="Pfam" id="PF13470">
    <property type="entry name" value="PIN_3"/>
    <property type="match status" value="1"/>
</dbReference>
<dbReference type="Proteomes" id="UP000237423">
    <property type="component" value="Unassembled WGS sequence"/>
</dbReference>